<dbReference type="KEGG" id="ela:UCREL1_5581"/>
<keyword evidence="6 8" id="KW-0472">Membrane</keyword>
<dbReference type="Proteomes" id="UP000012174">
    <property type="component" value="Unassembled WGS sequence"/>
</dbReference>
<organism evidence="12 13">
    <name type="scientific">Eutypa lata (strain UCR-EL1)</name>
    <name type="common">Grapevine dieback disease fungus</name>
    <name type="synonym">Eutypa armeniacae</name>
    <dbReference type="NCBI Taxonomy" id="1287681"/>
    <lineage>
        <taxon>Eukaryota</taxon>
        <taxon>Fungi</taxon>
        <taxon>Dikarya</taxon>
        <taxon>Ascomycota</taxon>
        <taxon>Pezizomycotina</taxon>
        <taxon>Sordariomycetes</taxon>
        <taxon>Xylariomycetidae</taxon>
        <taxon>Xylariales</taxon>
        <taxon>Diatrypaceae</taxon>
        <taxon>Eutypa</taxon>
    </lineage>
</organism>
<evidence type="ECO:0000256" key="8">
    <source>
        <dbReference type="SAM" id="Phobius"/>
    </source>
</evidence>
<evidence type="ECO:0000313" key="13">
    <source>
        <dbReference type="Proteomes" id="UP000012174"/>
    </source>
</evidence>
<feature type="domain" description="ABC-2 type transporter transmembrane" evidence="10">
    <location>
        <begin position="331"/>
        <end position="493"/>
    </location>
</feature>
<feature type="transmembrane region" description="Helical" evidence="8">
    <location>
        <begin position="55"/>
        <end position="75"/>
    </location>
</feature>
<keyword evidence="4 8" id="KW-0812">Transmembrane</keyword>
<feature type="domain" description="CDR ABC transporter" evidence="11">
    <location>
        <begin position="56"/>
        <end position="98"/>
    </location>
</feature>
<comment type="similarity">
    <text evidence="2">Belongs to the ABC transporter superfamily. ABCG family. PDR (TC 3.A.1.205) subfamily.</text>
</comment>
<gene>
    <name evidence="12" type="ORF">UCREL1_5581</name>
</gene>
<dbReference type="EMBL" id="KB706437">
    <property type="protein sequence ID" value="EMR67409.1"/>
    <property type="molecule type" value="Genomic_DNA"/>
</dbReference>
<dbReference type="Pfam" id="PF00005">
    <property type="entry name" value="ABC_tran"/>
    <property type="match status" value="1"/>
</dbReference>
<dbReference type="AlphaFoldDB" id="M7SLZ5"/>
<evidence type="ECO:0000313" key="12">
    <source>
        <dbReference type="EMBL" id="EMR67409.1"/>
    </source>
</evidence>
<feature type="region of interest" description="Disordered" evidence="7">
    <location>
        <begin position="97"/>
        <end position="126"/>
    </location>
</feature>
<evidence type="ECO:0000256" key="6">
    <source>
        <dbReference type="ARBA" id="ARBA00023136"/>
    </source>
</evidence>
<dbReference type="PANTHER" id="PTHR19241">
    <property type="entry name" value="ATP-BINDING CASSETTE TRANSPORTER"/>
    <property type="match status" value="1"/>
</dbReference>
<evidence type="ECO:0000256" key="5">
    <source>
        <dbReference type="ARBA" id="ARBA00022989"/>
    </source>
</evidence>
<feature type="transmembrane region" description="Helical" evidence="8">
    <location>
        <begin position="364"/>
        <end position="383"/>
    </location>
</feature>
<evidence type="ECO:0000256" key="1">
    <source>
        <dbReference type="ARBA" id="ARBA00004141"/>
    </source>
</evidence>
<dbReference type="GO" id="GO:0016887">
    <property type="term" value="F:ATP hydrolysis activity"/>
    <property type="evidence" value="ECO:0007669"/>
    <property type="project" value="InterPro"/>
</dbReference>
<feature type="transmembrane region" description="Helical" evidence="8">
    <location>
        <begin position="18"/>
        <end position="35"/>
    </location>
</feature>
<evidence type="ECO:0000256" key="4">
    <source>
        <dbReference type="ARBA" id="ARBA00022692"/>
    </source>
</evidence>
<feature type="transmembrane region" description="Helical" evidence="8">
    <location>
        <begin position="448"/>
        <end position="471"/>
    </location>
</feature>
<dbReference type="GO" id="GO:0005524">
    <property type="term" value="F:ATP binding"/>
    <property type="evidence" value="ECO:0007669"/>
    <property type="project" value="InterPro"/>
</dbReference>
<dbReference type="InterPro" id="IPR027417">
    <property type="entry name" value="P-loop_NTPase"/>
</dbReference>
<dbReference type="InterPro" id="IPR010929">
    <property type="entry name" value="PDR_CDR_ABC"/>
</dbReference>
<feature type="domain" description="ABC transporter" evidence="9">
    <location>
        <begin position="165"/>
        <end position="220"/>
    </location>
</feature>
<dbReference type="Gene3D" id="3.40.50.300">
    <property type="entry name" value="P-loop containing nucleotide triphosphate hydrolases"/>
    <property type="match status" value="1"/>
</dbReference>
<keyword evidence="13" id="KW-1185">Reference proteome</keyword>
<accession>M7SLZ5</accession>
<evidence type="ECO:0000259" key="10">
    <source>
        <dbReference type="Pfam" id="PF01061"/>
    </source>
</evidence>
<dbReference type="eggNOG" id="KOG0065">
    <property type="taxonomic scope" value="Eukaryota"/>
</dbReference>
<evidence type="ECO:0000259" key="9">
    <source>
        <dbReference type="Pfam" id="PF00005"/>
    </source>
</evidence>
<reference evidence="13" key="1">
    <citation type="journal article" date="2013" name="Genome Announc.">
        <title>Draft genome sequence of the grapevine dieback fungus Eutypa lata UCR-EL1.</title>
        <authorList>
            <person name="Blanco-Ulate B."/>
            <person name="Rolshausen P.E."/>
            <person name="Cantu D."/>
        </authorList>
    </citation>
    <scope>NUCLEOTIDE SEQUENCE [LARGE SCALE GENOMIC DNA]</scope>
    <source>
        <strain evidence="13">UCR-EL1</strain>
    </source>
</reference>
<dbReference type="SUPFAM" id="SSF52540">
    <property type="entry name" value="P-loop containing nucleoside triphosphate hydrolases"/>
    <property type="match status" value="1"/>
</dbReference>
<evidence type="ECO:0000256" key="3">
    <source>
        <dbReference type="ARBA" id="ARBA00022448"/>
    </source>
</evidence>
<dbReference type="InterPro" id="IPR013525">
    <property type="entry name" value="ABC2_TM"/>
</dbReference>
<evidence type="ECO:0000259" key="11">
    <source>
        <dbReference type="Pfam" id="PF06422"/>
    </source>
</evidence>
<dbReference type="Pfam" id="PF01061">
    <property type="entry name" value="ABC2_membrane"/>
    <property type="match status" value="1"/>
</dbReference>
<sequence>MSMILRTIGQASRTIQQALTPAALFVLGLVIYTGFVLPTRSMQGWLRWINYIDPIANFGILIVFIVFFLAVYMLAAEYLSLDPSKGEILVFRRGHTPKPRKAVSSDEESGESGEGGPDTAVVNESRGSDTAVEHSIEIQKSESIFHWNDVCYDISIKGEPRRILDHVDGWVKPGTLTALMGATGAGKTTLLDVLADRVTVGVVTGDILVNGQARHKSFQRQTGLLLLAKGGKTVYFGDIGTNSKTLNGYFEKHGATPCGNAENPAEWMLKVIGAAPGARTHQDWAENWRNSSEYKKVQSELDTLKQRQSSTPNSGSEVDMTSSYAAPFHLQFIICAKRSLFIGLSFYQSELSISGVQNQMFSTFMLLVIFAFLVYQTMPHFIIQRQQYEGRERASRAYSWQAFILSNIVVELPWSTLACLLVFFPFYYLVGMNKNGVPTDTVTERGGFMFLITWTFMIFQSTFAHMCIAGVNTSEEGAVLSLLMFALSLIFCG</sequence>
<protein>
    <submittedName>
        <fullName evidence="12">Putative multidrug resistance protein cdr1 protein</fullName>
    </submittedName>
</protein>
<dbReference type="OMA" id="WARTWSE"/>
<keyword evidence="3" id="KW-0813">Transport</keyword>
<dbReference type="GO" id="GO:0016020">
    <property type="term" value="C:membrane"/>
    <property type="evidence" value="ECO:0007669"/>
    <property type="project" value="UniProtKB-SubCell"/>
</dbReference>
<evidence type="ECO:0000256" key="7">
    <source>
        <dbReference type="SAM" id="MobiDB-lite"/>
    </source>
</evidence>
<feature type="transmembrane region" description="Helical" evidence="8">
    <location>
        <begin position="403"/>
        <end position="428"/>
    </location>
</feature>
<dbReference type="InterPro" id="IPR003439">
    <property type="entry name" value="ABC_transporter-like_ATP-bd"/>
</dbReference>
<dbReference type="HOGENOM" id="CLU_553238_0_0_1"/>
<comment type="subcellular location">
    <subcellularLocation>
        <location evidence="1">Membrane</location>
        <topology evidence="1">Multi-pass membrane protein</topology>
    </subcellularLocation>
</comment>
<dbReference type="GO" id="GO:0140359">
    <property type="term" value="F:ABC-type transporter activity"/>
    <property type="evidence" value="ECO:0007669"/>
    <property type="project" value="InterPro"/>
</dbReference>
<evidence type="ECO:0000256" key="2">
    <source>
        <dbReference type="ARBA" id="ARBA00006012"/>
    </source>
</evidence>
<dbReference type="Pfam" id="PF06422">
    <property type="entry name" value="PDR_CDR"/>
    <property type="match status" value="1"/>
</dbReference>
<keyword evidence="5 8" id="KW-1133">Transmembrane helix</keyword>
<name>M7SLZ5_EUTLA</name>
<dbReference type="OrthoDB" id="245989at2759"/>
<proteinExistence type="inferred from homology"/>